<feature type="non-terminal residue" evidence="2">
    <location>
        <position position="1"/>
    </location>
</feature>
<dbReference type="EMBL" id="JAHRIN010059866">
    <property type="protein sequence ID" value="MEQ2212502.1"/>
    <property type="molecule type" value="Genomic_DNA"/>
</dbReference>
<sequence length="118" mass="13003">TVMLFAVKPSMPETTALGAAMAAGAAEGVSVWSLNPEDLSEVTSEKFDPQINPEGAKSPPAHSSKNKTNVRQRLFFLFRFKKLGLCRCRERVSVREVEKSGGEIQELGDDTACCEWKR</sequence>
<protein>
    <submittedName>
        <fullName evidence="2">Uncharacterized protein</fullName>
    </submittedName>
</protein>
<gene>
    <name evidence="2" type="ORF">XENOCAPTIV_000574</name>
</gene>
<proteinExistence type="predicted"/>
<evidence type="ECO:0000313" key="3">
    <source>
        <dbReference type="Proteomes" id="UP001434883"/>
    </source>
</evidence>
<reference evidence="2 3" key="1">
    <citation type="submission" date="2021-06" db="EMBL/GenBank/DDBJ databases">
        <authorList>
            <person name="Palmer J.M."/>
        </authorList>
    </citation>
    <scope>NUCLEOTIDE SEQUENCE [LARGE SCALE GENOMIC DNA]</scope>
    <source>
        <strain evidence="2 3">XC_2019</strain>
        <tissue evidence="2">Muscle</tissue>
    </source>
</reference>
<organism evidence="2 3">
    <name type="scientific">Xenoophorus captivus</name>
    <dbReference type="NCBI Taxonomy" id="1517983"/>
    <lineage>
        <taxon>Eukaryota</taxon>
        <taxon>Metazoa</taxon>
        <taxon>Chordata</taxon>
        <taxon>Craniata</taxon>
        <taxon>Vertebrata</taxon>
        <taxon>Euteleostomi</taxon>
        <taxon>Actinopterygii</taxon>
        <taxon>Neopterygii</taxon>
        <taxon>Teleostei</taxon>
        <taxon>Neoteleostei</taxon>
        <taxon>Acanthomorphata</taxon>
        <taxon>Ovalentaria</taxon>
        <taxon>Atherinomorphae</taxon>
        <taxon>Cyprinodontiformes</taxon>
        <taxon>Goodeidae</taxon>
        <taxon>Xenoophorus</taxon>
    </lineage>
</organism>
<dbReference type="Proteomes" id="UP001434883">
    <property type="component" value="Unassembled WGS sequence"/>
</dbReference>
<feature type="region of interest" description="Disordered" evidence="1">
    <location>
        <begin position="43"/>
        <end position="66"/>
    </location>
</feature>
<comment type="caution">
    <text evidence="2">The sequence shown here is derived from an EMBL/GenBank/DDBJ whole genome shotgun (WGS) entry which is preliminary data.</text>
</comment>
<evidence type="ECO:0000313" key="2">
    <source>
        <dbReference type="EMBL" id="MEQ2212502.1"/>
    </source>
</evidence>
<evidence type="ECO:0000256" key="1">
    <source>
        <dbReference type="SAM" id="MobiDB-lite"/>
    </source>
</evidence>
<name>A0ABV0RY07_9TELE</name>
<accession>A0ABV0RY07</accession>
<keyword evidence="3" id="KW-1185">Reference proteome</keyword>